<evidence type="ECO:0000313" key="1">
    <source>
        <dbReference type="EMBL" id="KAG2384862.1"/>
    </source>
</evidence>
<organism evidence="1 2">
    <name type="scientific">Phaseolus angularis</name>
    <name type="common">Azuki bean</name>
    <name type="synonym">Vigna angularis</name>
    <dbReference type="NCBI Taxonomy" id="3914"/>
    <lineage>
        <taxon>Eukaryota</taxon>
        <taxon>Viridiplantae</taxon>
        <taxon>Streptophyta</taxon>
        <taxon>Embryophyta</taxon>
        <taxon>Tracheophyta</taxon>
        <taxon>Spermatophyta</taxon>
        <taxon>Magnoliopsida</taxon>
        <taxon>eudicotyledons</taxon>
        <taxon>Gunneridae</taxon>
        <taxon>Pentapetalae</taxon>
        <taxon>rosids</taxon>
        <taxon>fabids</taxon>
        <taxon>Fabales</taxon>
        <taxon>Fabaceae</taxon>
        <taxon>Papilionoideae</taxon>
        <taxon>50 kb inversion clade</taxon>
        <taxon>NPAAA clade</taxon>
        <taxon>indigoferoid/millettioid clade</taxon>
        <taxon>Phaseoleae</taxon>
        <taxon>Vigna</taxon>
    </lineage>
</organism>
<proteinExistence type="predicted"/>
<name>A0A8T0JW35_PHAAN</name>
<evidence type="ECO:0000313" key="2">
    <source>
        <dbReference type="Proteomes" id="UP000743370"/>
    </source>
</evidence>
<accession>A0A8T0JW35</accession>
<gene>
    <name evidence="1" type="ORF">HKW66_Vig0119540</name>
</gene>
<protein>
    <submittedName>
        <fullName evidence="1">Uncharacterized protein</fullName>
    </submittedName>
</protein>
<reference evidence="1 2" key="1">
    <citation type="submission" date="2020-05" db="EMBL/GenBank/DDBJ databases">
        <title>Vigna angularis (adzuki bean) Var. LongXiaoDou No. 4 denovo assembly.</title>
        <authorList>
            <person name="Xiang H."/>
        </authorList>
    </citation>
    <scope>NUCLEOTIDE SEQUENCE [LARGE SCALE GENOMIC DNA]</scope>
    <source>
        <tissue evidence="1">Leaf</tissue>
    </source>
</reference>
<sequence>MTGGGQPPSSMRCGRISLATERHELRRKDLAGYRTDDHWSGDAAVERTILAGLGVLNFERGKCKNGD</sequence>
<dbReference type="AlphaFoldDB" id="A0A8T0JW35"/>
<comment type="caution">
    <text evidence="1">The sequence shown here is derived from an EMBL/GenBank/DDBJ whole genome shotgun (WGS) entry which is preliminary data.</text>
</comment>
<dbReference type="Proteomes" id="UP000743370">
    <property type="component" value="Unassembled WGS sequence"/>
</dbReference>
<dbReference type="EMBL" id="JABFOF010000008">
    <property type="protein sequence ID" value="KAG2384862.1"/>
    <property type="molecule type" value="Genomic_DNA"/>
</dbReference>